<reference evidence="5" key="1">
    <citation type="submission" date="2020-11" db="EMBL/GenBank/DDBJ databases">
        <authorList>
            <consortium name="DOE Joint Genome Institute"/>
            <person name="Ahrendt S."/>
            <person name="Riley R."/>
            <person name="Andreopoulos W."/>
            <person name="Labutti K."/>
            <person name="Pangilinan J."/>
            <person name="Ruiz-Duenas F.J."/>
            <person name="Barrasa J.M."/>
            <person name="Sanchez-Garcia M."/>
            <person name="Camarero S."/>
            <person name="Miyauchi S."/>
            <person name="Serrano A."/>
            <person name="Linde D."/>
            <person name="Babiker R."/>
            <person name="Drula E."/>
            <person name="Ayuso-Fernandez I."/>
            <person name="Pacheco R."/>
            <person name="Padilla G."/>
            <person name="Ferreira P."/>
            <person name="Barriuso J."/>
            <person name="Kellner H."/>
            <person name="Castanera R."/>
            <person name="Alfaro M."/>
            <person name="Ramirez L."/>
            <person name="Pisabarro A.G."/>
            <person name="Kuo A."/>
            <person name="Tritt A."/>
            <person name="Lipzen A."/>
            <person name="He G."/>
            <person name="Yan M."/>
            <person name="Ng V."/>
            <person name="Cullen D."/>
            <person name="Martin F."/>
            <person name="Rosso M.-N."/>
            <person name="Henrissat B."/>
            <person name="Hibbett D."/>
            <person name="Martinez A.T."/>
            <person name="Grigoriev I.V."/>
        </authorList>
    </citation>
    <scope>NUCLEOTIDE SEQUENCE</scope>
    <source>
        <strain evidence="5">CBS 247.69</strain>
    </source>
</reference>
<evidence type="ECO:0000256" key="2">
    <source>
        <dbReference type="ARBA" id="ARBA00022884"/>
    </source>
</evidence>
<dbReference type="Pfam" id="PF00076">
    <property type="entry name" value="RRM_1"/>
    <property type="match status" value="1"/>
</dbReference>
<comment type="caution">
    <text evidence="5">The sequence shown here is derived from an EMBL/GenBank/DDBJ whole genome shotgun (WGS) entry which is preliminary data.</text>
</comment>
<dbReference type="EMBL" id="MU150268">
    <property type="protein sequence ID" value="KAF9462810.1"/>
    <property type="molecule type" value="Genomic_DNA"/>
</dbReference>
<dbReference type="Proteomes" id="UP000807353">
    <property type="component" value="Unassembled WGS sequence"/>
</dbReference>
<keyword evidence="2 3" id="KW-0694">RNA-binding</keyword>
<keyword evidence="1" id="KW-0677">Repeat</keyword>
<dbReference type="OrthoDB" id="439808at2759"/>
<evidence type="ECO:0000313" key="6">
    <source>
        <dbReference type="Proteomes" id="UP000807353"/>
    </source>
</evidence>
<dbReference type="SMART" id="SM00360">
    <property type="entry name" value="RRM"/>
    <property type="match status" value="2"/>
</dbReference>
<dbReference type="PROSITE" id="PS50102">
    <property type="entry name" value="RRM"/>
    <property type="match status" value="1"/>
</dbReference>
<evidence type="ECO:0000259" key="4">
    <source>
        <dbReference type="PROSITE" id="PS50102"/>
    </source>
</evidence>
<dbReference type="SUPFAM" id="SSF54928">
    <property type="entry name" value="RNA-binding domain, RBD"/>
    <property type="match status" value="2"/>
</dbReference>
<dbReference type="CDD" id="cd00590">
    <property type="entry name" value="RRM_SF"/>
    <property type="match status" value="1"/>
</dbReference>
<evidence type="ECO:0000256" key="3">
    <source>
        <dbReference type="PROSITE-ProRule" id="PRU00176"/>
    </source>
</evidence>
<gene>
    <name evidence="5" type="ORF">BDZ94DRAFT_697587</name>
</gene>
<dbReference type="PANTHER" id="PTHR23236:SF119">
    <property type="entry name" value="NUCLEAR RNA-BINDING PROTEIN SART-3"/>
    <property type="match status" value="1"/>
</dbReference>
<dbReference type="InterPro" id="IPR035979">
    <property type="entry name" value="RBD_domain_sf"/>
</dbReference>
<proteinExistence type="predicted"/>
<name>A0A9P5Y5W7_9AGAR</name>
<accession>A0A9P5Y5W7</accession>
<dbReference type="AlphaFoldDB" id="A0A9P5Y5W7"/>
<dbReference type="PANTHER" id="PTHR23236">
    <property type="entry name" value="EUKARYOTIC TRANSLATION INITIATION FACTOR 4B/4H"/>
    <property type="match status" value="1"/>
</dbReference>
<protein>
    <recommendedName>
        <fullName evidence="4">RRM domain-containing protein</fullName>
    </recommendedName>
</protein>
<dbReference type="Gene3D" id="3.30.70.330">
    <property type="match status" value="2"/>
</dbReference>
<keyword evidence="6" id="KW-1185">Reference proteome</keyword>
<sequence>MKVLRVGNLPPQIPEVELEATVRQFLKTHGSIEFVDFANDGEGFQRYCYVRFRHSHAARRASESITEAPLVFDDHLTTSALVLRAPSAGSRTLYFRGFYRSGGRLRQAFGEHSQNIKRIKILYDSRTGKHTGGGIIEFQSDEAAARALEEMNGRDVNGRTLVLRPYIPSQAVTEAPNP</sequence>
<dbReference type="InterPro" id="IPR014886">
    <property type="entry name" value="La_xRRM"/>
</dbReference>
<organism evidence="5 6">
    <name type="scientific">Collybia nuda</name>
    <dbReference type="NCBI Taxonomy" id="64659"/>
    <lineage>
        <taxon>Eukaryota</taxon>
        <taxon>Fungi</taxon>
        <taxon>Dikarya</taxon>
        <taxon>Basidiomycota</taxon>
        <taxon>Agaricomycotina</taxon>
        <taxon>Agaricomycetes</taxon>
        <taxon>Agaricomycetidae</taxon>
        <taxon>Agaricales</taxon>
        <taxon>Tricholomatineae</taxon>
        <taxon>Clitocybaceae</taxon>
        <taxon>Collybia</taxon>
    </lineage>
</organism>
<dbReference type="InterPro" id="IPR012677">
    <property type="entry name" value="Nucleotide-bd_a/b_plait_sf"/>
</dbReference>
<dbReference type="GO" id="GO:0003723">
    <property type="term" value="F:RNA binding"/>
    <property type="evidence" value="ECO:0007669"/>
    <property type="project" value="UniProtKB-UniRule"/>
</dbReference>
<evidence type="ECO:0000256" key="1">
    <source>
        <dbReference type="ARBA" id="ARBA00022737"/>
    </source>
</evidence>
<feature type="domain" description="RRM" evidence="4">
    <location>
        <begin position="91"/>
        <end position="168"/>
    </location>
</feature>
<dbReference type="Pfam" id="PF08777">
    <property type="entry name" value="RRM_3"/>
    <property type="match status" value="1"/>
</dbReference>
<dbReference type="InterPro" id="IPR000504">
    <property type="entry name" value="RRM_dom"/>
</dbReference>
<evidence type="ECO:0000313" key="5">
    <source>
        <dbReference type="EMBL" id="KAF9462810.1"/>
    </source>
</evidence>